<dbReference type="InterPro" id="IPR022249">
    <property type="entry name" value="DUF3772"/>
</dbReference>
<evidence type="ECO:0000256" key="8">
    <source>
        <dbReference type="SAM" id="SignalP"/>
    </source>
</evidence>
<feature type="transmembrane region" description="Helical" evidence="7">
    <location>
        <begin position="199"/>
        <end position="216"/>
    </location>
</feature>
<evidence type="ECO:0000259" key="9">
    <source>
        <dbReference type="Pfam" id="PF00924"/>
    </source>
</evidence>
<dbReference type="Pfam" id="PF21082">
    <property type="entry name" value="MS_channel_3rd"/>
    <property type="match status" value="1"/>
</dbReference>
<reference evidence="12 13" key="1">
    <citation type="submission" date="2023-01" db="EMBL/GenBank/DDBJ databases">
        <title>Thalassococcus onchidii sp. nov., isolated from a marine invertebrate from the South China Sea.</title>
        <authorList>
            <person name="Xu S."/>
            <person name="Liu Z."/>
            <person name="Xu Y."/>
        </authorList>
    </citation>
    <scope>NUCLEOTIDE SEQUENCE [LARGE SCALE GENOMIC DNA]</scope>
    <source>
        <strain evidence="12 13">KCTC 32084</strain>
    </source>
</reference>
<dbReference type="InterPro" id="IPR006685">
    <property type="entry name" value="MscS_channel_2nd"/>
</dbReference>
<feature type="domain" description="DUF3772" evidence="10">
    <location>
        <begin position="123"/>
        <end position="182"/>
    </location>
</feature>
<dbReference type="Pfam" id="PF12607">
    <property type="entry name" value="DUF3772"/>
    <property type="match status" value="1"/>
</dbReference>
<dbReference type="InterPro" id="IPR052702">
    <property type="entry name" value="MscS-like_channel"/>
</dbReference>
<proteinExistence type="inferred from homology"/>
<dbReference type="InterPro" id="IPR049278">
    <property type="entry name" value="MS_channel_C"/>
</dbReference>
<feature type="transmembrane region" description="Helical" evidence="7">
    <location>
        <begin position="460"/>
        <end position="484"/>
    </location>
</feature>
<evidence type="ECO:0000256" key="1">
    <source>
        <dbReference type="ARBA" id="ARBA00004651"/>
    </source>
</evidence>
<dbReference type="InterPro" id="IPR006686">
    <property type="entry name" value="MscS_channel_CS"/>
</dbReference>
<protein>
    <submittedName>
        <fullName evidence="12">DUF3772 domain-containing protein</fullName>
    </submittedName>
</protein>
<comment type="similarity">
    <text evidence="2">Belongs to the MscS (TC 1.A.23) family.</text>
</comment>
<evidence type="ECO:0000256" key="5">
    <source>
        <dbReference type="ARBA" id="ARBA00022989"/>
    </source>
</evidence>
<feature type="transmembrane region" description="Helical" evidence="7">
    <location>
        <begin position="579"/>
        <end position="608"/>
    </location>
</feature>
<keyword evidence="6 7" id="KW-0472">Membrane</keyword>
<evidence type="ECO:0000313" key="12">
    <source>
        <dbReference type="EMBL" id="MDA7426018.1"/>
    </source>
</evidence>
<feature type="domain" description="Mechanosensitive ion channel MscS C-terminal" evidence="11">
    <location>
        <begin position="669"/>
        <end position="752"/>
    </location>
</feature>
<dbReference type="Proteomes" id="UP001210720">
    <property type="component" value="Unassembled WGS sequence"/>
</dbReference>
<feature type="transmembrane region" description="Helical" evidence="7">
    <location>
        <begin position="550"/>
        <end position="573"/>
    </location>
</feature>
<dbReference type="SUPFAM" id="SSF50182">
    <property type="entry name" value="Sm-like ribonucleoproteins"/>
    <property type="match status" value="1"/>
</dbReference>
<dbReference type="RefSeq" id="WP_271433373.1">
    <property type="nucleotide sequence ID" value="NZ_JAQIOY010000006.1"/>
</dbReference>
<dbReference type="SUPFAM" id="SSF82861">
    <property type="entry name" value="Mechanosensitive channel protein MscS (YggB), transmembrane region"/>
    <property type="match status" value="1"/>
</dbReference>
<evidence type="ECO:0000256" key="2">
    <source>
        <dbReference type="ARBA" id="ARBA00008017"/>
    </source>
</evidence>
<feature type="transmembrane region" description="Helical" evidence="7">
    <location>
        <begin position="395"/>
        <end position="416"/>
    </location>
</feature>
<evidence type="ECO:0000313" key="13">
    <source>
        <dbReference type="Proteomes" id="UP001210720"/>
    </source>
</evidence>
<comment type="subcellular location">
    <subcellularLocation>
        <location evidence="1">Cell membrane</location>
        <topology evidence="1">Multi-pass membrane protein</topology>
    </subcellularLocation>
</comment>
<evidence type="ECO:0000256" key="4">
    <source>
        <dbReference type="ARBA" id="ARBA00022692"/>
    </source>
</evidence>
<dbReference type="InterPro" id="IPR011014">
    <property type="entry name" value="MscS_channel_TM-2"/>
</dbReference>
<feature type="signal peptide" evidence="8">
    <location>
        <begin position="1"/>
        <end position="24"/>
    </location>
</feature>
<dbReference type="SUPFAM" id="SSF82689">
    <property type="entry name" value="Mechanosensitive channel protein MscS (YggB), C-terminal domain"/>
    <property type="match status" value="1"/>
</dbReference>
<dbReference type="Gene3D" id="1.10.287.1260">
    <property type="match status" value="1"/>
</dbReference>
<feature type="chain" id="PRO_5045604021" evidence="8">
    <location>
        <begin position="25"/>
        <end position="783"/>
    </location>
</feature>
<dbReference type="PROSITE" id="PS01246">
    <property type="entry name" value="UPF0003"/>
    <property type="match status" value="1"/>
</dbReference>
<keyword evidence="8" id="KW-0732">Signal</keyword>
<organism evidence="12 13">
    <name type="scientific">Thalassococcus lentus</name>
    <dbReference type="NCBI Taxonomy" id="1210524"/>
    <lineage>
        <taxon>Bacteria</taxon>
        <taxon>Pseudomonadati</taxon>
        <taxon>Pseudomonadota</taxon>
        <taxon>Alphaproteobacteria</taxon>
        <taxon>Rhodobacterales</taxon>
        <taxon>Roseobacteraceae</taxon>
        <taxon>Thalassococcus</taxon>
    </lineage>
</organism>
<dbReference type="PANTHER" id="PTHR30347">
    <property type="entry name" value="POTASSIUM CHANNEL RELATED"/>
    <property type="match status" value="1"/>
</dbReference>
<evidence type="ECO:0000259" key="11">
    <source>
        <dbReference type="Pfam" id="PF21082"/>
    </source>
</evidence>
<dbReference type="InterPro" id="IPR011066">
    <property type="entry name" value="MscS_channel_C_sf"/>
</dbReference>
<keyword evidence="3" id="KW-1003">Cell membrane</keyword>
<dbReference type="InterPro" id="IPR010920">
    <property type="entry name" value="LSM_dom_sf"/>
</dbReference>
<gene>
    <name evidence="12" type="ORF">PFY00_14890</name>
</gene>
<keyword evidence="13" id="KW-1185">Reference proteome</keyword>
<dbReference type="Pfam" id="PF00924">
    <property type="entry name" value="MS_channel_2nd"/>
    <property type="match status" value="1"/>
</dbReference>
<feature type="transmembrane region" description="Helical" evidence="7">
    <location>
        <begin position="422"/>
        <end position="439"/>
    </location>
</feature>
<name>A0ABT4XVR2_9RHOB</name>
<comment type="caution">
    <text evidence="12">The sequence shown here is derived from an EMBL/GenBank/DDBJ whole genome shotgun (WGS) entry which is preliminary data.</text>
</comment>
<evidence type="ECO:0000256" key="7">
    <source>
        <dbReference type="SAM" id="Phobius"/>
    </source>
</evidence>
<dbReference type="Gene3D" id="2.30.30.60">
    <property type="match status" value="1"/>
</dbReference>
<evidence type="ECO:0000256" key="6">
    <source>
        <dbReference type="ARBA" id="ARBA00023136"/>
    </source>
</evidence>
<feature type="transmembrane region" description="Helical" evidence="7">
    <location>
        <begin position="278"/>
        <end position="296"/>
    </location>
</feature>
<dbReference type="EMBL" id="JAQIOY010000006">
    <property type="protein sequence ID" value="MDA7426018.1"/>
    <property type="molecule type" value="Genomic_DNA"/>
</dbReference>
<dbReference type="Gene3D" id="3.30.70.100">
    <property type="match status" value="1"/>
</dbReference>
<dbReference type="PANTHER" id="PTHR30347:SF1">
    <property type="entry name" value="MECHANOSENSITIVE CHANNEL MSCK"/>
    <property type="match status" value="1"/>
</dbReference>
<dbReference type="InterPro" id="IPR023408">
    <property type="entry name" value="MscS_beta-dom_sf"/>
</dbReference>
<evidence type="ECO:0000259" key="10">
    <source>
        <dbReference type="Pfam" id="PF12607"/>
    </source>
</evidence>
<evidence type="ECO:0000256" key="3">
    <source>
        <dbReference type="ARBA" id="ARBA00022475"/>
    </source>
</evidence>
<feature type="domain" description="Mechanosensitive ion channel MscS" evidence="9">
    <location>
        <begin position="595"/>
        <end position="662"/>
    </location>
</feature>
<sequence length="783" mass="85327">MTNMLRALCALCLTTLLLLGPASAQNAAAPDYQAWTSLADRAEEAIDAGRASDQAFEELRLSVAEWRDRLLEAQDENSARITTLESQLAALGPAPEGETESDELVQRRAELAEQLTVLRAPVRRAEEAYTRADGIIDEIDAIIRARQTDKLLELRPSPLNPANWGTAAADLMQSVRRSWQELQRNAASEALRAEARNQLPLIFMLLAVAVVLITRGQSWARQVVDRLRSRTRRGTGVWSFLLSLGQIILPLIGILAFTEAVIASQIIGPRVGLLLERVPLWAAVLLGIRWLADQSFHHDDDIATMPLEASERRRARYYANMLSVLFVGKSVLDTLTETDNYPVTTEAILDFPLIVLSGYALFRLGRIRNDAAVAGSYAARSAPDASLFRMRLARLIGRAAMIIGVVGPVMAAIGYARAGEALVYPAIETLALIGVVLVLQRAVNDLFHLITGREAGEAESLWPVLAGFALVILAMPMMALIWGARTADLTEVWTTFREGFQIGETRISPTDFLVVIVVFIIGYMLTRLLQGGLRTSVLPKTRLDQGAQNAVVSGLGYIGIFLAAIVAITAGGLDLSSLAIVAGALSVGIGFGLQNIVSNFVSGIILLIERPISEGDWIEVGGQHGIVKDISVRSTRIETFDRFDVIVPNADLVSGVVTNYTRGNVVGRIKVPVGVAYGADTRKVEKILLDIARHHEMVLMNPAPYIVFKGFGADSMDFEIRAILRDVNQGLGVKTEMNHQIVERFAEEGIEIPFAQRDIWLRNPEALAPGHGSGGDSDDESNK</sequence>
<keyword evidence="5 7" id="KW-1133">Transmembrane helix</keyword>
<feature type="transmembrane region" description="Helical" evidence="7">
    <location>
        <begin position="512"/>
        <end position="529"/>
    </location>
</feature>
<accession>A0ABT4XVR2</accession>
<feature type="transmembrane region" description="Helical" evidence="7">
    <location>
        <begin position="237"/>
        <end position="258"/>
    </location>
</feature>
<keyword evidence="4 7" id="KW-0812">Transmembrane</keyword>